<protein>
    <submittedName>
        <fullName evidence="2">Uncharacterized protein</fullName>
    </submittedName>
</protein>
<organism evidence="2 3">
    <name type="scientific">Stylosanthes scabra</name>
    <dbReference type="NCBI Taxonomy" id="79078"/>
    <lineage>
        <taxon>Eukaryota</taxon>
        <taxon>Viridiplantae</taxon>
        <taxon>Streptophyta</taxon>
        <taxon>Embryophyta</taxon>
        <taxon>Tracheophyta</taxon>
        <taxon>Spermatophyta</taxon>
        <taxon>Magnoliopsida</taxon>
        <taxon>eudicotyledons</taxon>
        <taxon>Gunneridae</taxon>
        <taxon>Pentapetalae</taxon>
        <taxon>rosids</taxon>
        <taxon>fabids</taxon>
        <taxon>Fabales</taxon>
        <taxon>Fabaceae</taxon>
        <taxon>Papilionoideae</taxon>
        <taxon>50 kb inversion clade</taxon>
        <taxon>dalbergioids sensu lato</taxon>
        <taxon>Dalbergieae</taxon>
        <taxon>Pterocarpus clade</taxon>
        <taxon>Stylosanthes</taxon>
    </lineage>
</organism>
<keyword evidence="3" id="KW-1185">Reference proteome</keyword>
<comment type="caution">
    <text evidence="2">The sequence shown here is derived from an EMBL/GenBank/DDBJ whole genome shotgun (WGS) entry which is preliminary data.</text>
</comment>
<name>A0ABU6QZV3_9FABA</name>
<accession>A0ABU6QZV3</accession>
<evidence type="ECO:0000256" key="1">
    <source>
        <dbReference type="SAM" id="MobiDB-lite"/>
    </source>
</evidence>
<evidence type="ECO:0000313" key="2">
    <source>
        <dbReference type="EMBL" id="MED6117640.1"/>
    </source>
</evidence>
<feature type="region of interest" description="Disordered" evidence="1">
    <location>
        <begin position="1"/>
        <end position="53"/>
    </location>
</feature>
<proteinExistence type="predicted"/>
<feature type="compositionally biased region" description="Basic and acidic residues" evidence="1">
    <location>
        <begin position="21"/>
        <end position="32"/>
    </location>
</feature>
<sequence>MDSSEALPPPPPAIPANFVPEKAHEAGKEESQPKFLPMVRSSVGTKGRNIQLE</sequence>
<gene>
    <name evidence="2" type="ORF">PIB30_111745</name>
</gene>
<reference evidence="2 3" key="1">
    <citation type="journal article" date="2023" name="Plants (Basel)">
        <title>Bridging the Gap: Combining Genomics and Transcriptomics Approaches to Understand Stylosanthes scabra, an Orphan Legume from the Brazilian Caatinga.</title>
        <authorList>
            <person name="Ferreira-Neto J.R.C."/>
            <person name="da Silva M.D."/>
            <person name="Binneck E."/>
            <person name="de Melo N.F."/>
            <person name="da Silva R.H."/>
            <person name="de Melo A.L.T.M."/>
            <person name="Pandolfi V."/>
            <person name="Bustamante F.O."/>
            <person name="Brasileiro-Vidal A.C."/>
            <person name="Benko-Iseppon A.M."/>
        </authorList>
    </citation>
    <scope>NUCLEOTIDE SEQUENCE [LARGE SCALE GENOMIC DNA]</scope>
    <source>
        <tissue evidence="2">Leaves</tissue>
    </source>
</reference>
<feature type="non-terminal residue" evidence="2">
    <location>
        <position position="53"/>
    </location>
</feature>
<evidence type="ECO:0000313" key="3">
    <source>
        <dbReference type="Proteomes" id="UP001341840"/>
    </source>
</evidence>
<dbReference type="Proteomes" id="UP001341840">
    <property type="component" value="Unassembled WGS sequence"/>
</dbReference>
<dbReference type="EMBL" id="JASCZI010007359">
    <property type="protein sequence ID" value="MED6117640.1"/>
    <property type="molecule type" value="Genomic_DNA"/>
</dbReference>